<name>A0ACB7SJY8_HYAAI</name>
<protein>
    <submittedName>
        <fullName evidence="1">Uncharacterized protein</fullName>
    </submittedName>
</protein>
<evidence type="ECO:0000313" key="1">
    <source>
        <dbReference type="EMBL" id="KAH6932979.1"/>
    </source>
</evidence>
<accession>A0ACB7SJY8</accession>
<dbReference type="Proteomes" id="UP000821845">
    <property type="component" value="Chromosome 4"/>
</dbReference>
<evidence type="ECO:0000313" key="2">
    <source>
        <dbReference type="Proteomes" id="UP000821845"/>
    </source>
</evidence>
<organism evidence="1 2">
    <name type="scientific">Hyalomma asiaticum</name>
    <name type="common">Tick</name>
    <dbReference type="NCBI Taxonomy" id="266040"/>
    <lineage>
        <taxon>Eukaryota</taxon>
        <taxon>Metazoa</taxon>
        <taxon>Ecdysozoa</taxon>
        <taxon>Arthropoda</taxon>
        <taxon>Chelicerata</taxon>
        <taxon>Arachnida</taxon>
        <taxon>Acari</taxon>
        <taxon>Parasitiformes</taxon>
        <taxon>Ixodida</taxon>
        <taxon>Ixodoidea</taxon>
        <taxon>Ixodidae</taxon>
        <taxon>Hyalomminae</taxon>
        <taxon>Hyalomma</taxon>
    </lineage>
</organism>
<proteinExistence type="predicted"/>
<gene>
    <name evidence="1" type="ORF">HPB50_011233</name>
</gene>
<keyword evidence="2" id="KW-1185">Reference proteome</keyword>
<dbReference type="EMBL" id="CM023484">
    <property type="protein sequence ID" value="KAH6932979.1"/>
    <property type="molecule type" value="Genomic_DNA"/>
</dbReference>
<comment type="caution">
    <text evidence="1">The sequence shown here is derived from an EMBL/GenBank/DDBJ whole genome shotgun (WGS) entry which is preliminary data.</text>
</comment>
<reference evidence="1" key="1">
    <citation type="submission" date="2020-05" db="EMBL/GenBank/DDBJ databases">
        <title>Large-scale comparative analyses of tick genomes elucidate their genetic diversity and vector capacities.</title>
        <authorList>
            <person name="Jia N."/>
            <person name="Wang J."/>
            <person name="Shi W."/>
            <person name="Du L."/>
            <person name="Sun Y."/>
            <person name="Zhan W."/>
            <person name="Jiang J."/>
            <person name="Wang Q."/>
            <person name="Zhang B."/>
            <person name="Ji P."/>
            <person name="Sakyi L.B."/>
            <person name="Cui X."/>
            <person name="Yuan T."/>
            <person name="Jiang B."/>
            <person name="Yang W."/>
            <person name="Lam T.T.-Y."/>
            <person name="Chang Q."/>
            <person name="Ding S."/>
            <person name="Wang X."/>
            <person name="Zhu J."/>
            <person name="Ruan X."/>
            <person name="Zhao L."/>
            <person name="Wei J."/>
            <person name="Que T."/>
            <person name="Du C."/>
            <person name="Cheng J."/>
            <person name="Dai P."/>
            <person name="Han X."/>
            <person name="Huang E."/>
            <person name="Gao Y."/>
            <person name="Liu J."/>
            <person name="Shao H."/>
            <person name="Ye R."/>
            <person name="Li L."/>
            <person name="Wei W."/>
            <person name="Wang X."/>
            <person name="Wang C."/>
            <person name="Yang T."/>
            <person name="Huo Q."/>
            <person name="Li W."/>
            <person name="Guo W."/>
            <person name="Chen H."/>
            <person name="Zhou L."/>
            <person name="Ni X."/>
            <person name="Tian J."/>
            <person name="Zhou Y."/>
            <person name="Sheng Y."/>
            <person name="Liu T."/>
            <person name="Pan Y."/>
            <person name="Xia L."/>
            <person name="Li J."/>
            <person name="Zhao F."/>
            <person name="Cao W."/>
        </authorList>
    </citation>
    <scope>NUCLEOTIDE SEQUENCE</scope>
    <source>
        <strain evidence="1">Hyas-2018</strain>
    </source>
</reference>
<sequence length="471" mass="53536">MQQGPEPAAADGRESVQQVVSLHGFRFHSRRQKIDWRKIAAVDVDQVAREVDVNVLQKNVTHLTFCDIDHELEGTSVDTNFIKLFKLAQLCIEYLIDILLQSLKDTEEHLEEAMQALEEERKFRICDQEAIRELQRENRKRRRIIENQQLEMLRSDRFAPTGAPCPYCRKVFVSLAYLQAHVVRRHPEKPAPTEDALLAQWQRVATGTTLPTAAELNRGLQEIRGLLMQKEDGHDHPEDKLLFRDELLCRLDELQRKCDSLTTGSRKVGAAGAAAGEASPWELSAEPPGSFSEGQTVLASLSQQLIQQKEEVSRLLAQQERLFLQRMDALAKDVMVLTKTSTTLERKLSQMEDPFSARAHHRHSLLHREGAAQHAAGIGVLADGSSSPMRLTRPYSDAVRASPLRFPQTMLKTLRCSRARCPFPYHAPRQRIYFDGKGLRQPPSLTLPRKDSRIHPKVAQSGPIKEQREIR</sequence>